<evidence type="ECO:0000256" key="2">
    <source>
        <dbReference type="ARBA" id="ARBA00022676"/>
    </source>
</evidence>
<dbReference type="SUPFAM" id="SSF53448">
    <property type="entry name" value="Nucleotide-diphospho-sugar transferases"/>
    <property type="match status" value="1"/>
</dbReference>
<sequence length="391" mass="44749">MKIIWFLWWLVQWAIGFYLIFPILLLLINLFVPKKGKRIVLPGKSPEADYALIVATYEQVQQLPDVIASILKLDYSNYLIYIVADNCDTSGLHFSDERVILLKPEKILASNTRSHFFAIKNFKRQHERLAIIDSDNLVDSRFLNELNVLFDQGYEAVQGVRKAKNLDSVYACLDAARDIYYHYYDGHMLFEAGSSATLSGSGMAFTVSLYNEALGGSDITGAGFDKILQNAIVSRKKRIAFTGHAVVYDEKTSESEQLVKQRSRWINTWFKYFKFGFSLIFNGVRNLNWNQFLFGFVLLRPPLFIFLIVSVLLMVLNLWIAPIVSLFWLIGLSLFVAGFIIPLFNASTDRRIINSLTSIPVFMYYQVISLLKAKKANKISVATKHNYRKAP</sequence>
<feature type="transmembrane region" description="Helical" evidence="4">
    <location>
        <begin position="293"/>
        <end position="319"/>
    </location>
</feature>
<comment type="similarity">
    <text evidence="1">Belongs to the glycosyltransferase 2 family.</text>
</comment>
<dbReference type="InterPro" id="IPR029044">
    <property type="entry name" value="Nucleotide-diphossugar_trans"/>
</dbReference>
<comment type="caution">
    <text evidence="5">The sequence shown here is derived from an EMBL/GenBank/DDBJ whole genome shotgun (WGS) entry which is preliminary data.</text>
</comment>
<proteinExistence type="inferred from homology"/>
<dbReference type="Gene3D" id="3.90.550.10">
    <property type="entry name" value="Spore Coat Polysaccharide Biosynthesis Protein SpsA, Chain A"/>
    <property type="match status" value="1"/>
</dbReference>
<dbReference type="Pfam" id="PF13641">
    <property type="entry name" value="Glyco_tranf_2_3"/>
    <property type="match status" value="1"/>
</dbReference>
<evidence type="ECO:0000256" key="4">
    <source>
        <dbReference type="SAM" id="Phobius"/>
    </source>
</evidence>
<keyword evidence="2" id="KW-0328">Glycosyltransferase</keyword>
<reference evidence="5 6" key="1">
    <citation type="submission" date="2020-03" db="EMBL/GenBank/DDBJ databases">
        <title>Genomic Encyclopedia of Type Strains, Phase IV (KMG-IV): sequencing the most valuable type-strain genomes for metagenomic binning, comparative biology and taxonomic classification.</title>
        <authorList>
            <person name="Goeker M."/>
        </authorList>
    </citation>
    <scope>NUCLEOTIDE SEQUENCE [LARGE SCALE GENOMIC DNA]</scope>
    <source>
        <strain evidence="5 6">DSM 102865</strain>
    </source>
</reference>
<dbReference type="PANTHER" id="PTHR43630:SF1">
    <property type="entry name" value="POLY-BETA-1,6-N-ACETYL-D-GLUCOSAMINE SYNTHASE"/>
    <property type="match status" value="1"/>
</dbReference>
<evidence type="ECO:0000313" key="5">
    <source>
        <dbReference type="EMBL" id="NIJ53643.1"/>
    </source>
</evidence>
<keyword evidence="3" id="KW-0808">Transferase</keyword>
<accession>A0ABX0UKU8</accession>
<evidence type="ECO:0000256" key="1">
    <source>
        <dbReference type="ARBA" id="ARBA00006739"/>
    </source>
</evidence>
<evidence type="ECO:0000256" key="3">
    <source>
        <dbReference type="ARBA" id="ARBA00022679"/>
    </source>
</evidence>
<keyword evidence="4" id="KW-0472">Membrane</keyword>
<keyword evidence="4" id="KW-1133">Transmembrane helix</keyword>
<organism evidence="5 6">
    <name type="scientific">Dyadobacter arcticus</name>
    <dbReference type="NCBI Taxonomy" id="1078754"/>
    <lineage>
        <taxon>Bacteria</taxon>
        <taxon>Pseudomonadati</taxon>
        <taxon>Bacteroidota</taxon>
        <taxon>Cytophagia</taxon>
        <taxon>Cytophagales</taxon>
        <taxon>Spirosomataceae</taxon>
        <taxon>Dyadobacter</taxon>
    </lineage>
</organism>
<feature type="transmembrane region" description="Helical" evidence="4">
    <location>
        <begin position="326"/>
        <end position="346"/>
    </location>
</feature>
<feature type="transmembrane region" description="Helical" evidence="4">
    <location>
        <begin position="6"/>
        <end position="32"/>
    </location>
</feature>
<keyword evidence="4" id="KW-0812">Transmembrane</keyword>
<gene>
    <name evidence="5" type="ORF">FHS68_002825</name>
</gene>
<dbReference type="RefSeq" id="WP_167271047.1">
    <property type="nucleotide sequence ID" value="NZ_JAASQJ010000003.1"/>
</dbReference>
<evidence type="ECO:0000313" key="6">
    <source>
        <dbReference type="Proteomes" id="UP001179181"/>
    </source>
</evidence>
<protein>
    <submittedName>
        <fullName evidence="5">Cellulose synthase/poly-beta-1,6-N-acetylglucosamine synthase-like glycosyltransferase</fullName>
    </submittedName>
</protein>
<keyword evidence="6" id="KW-1185">Reference proteome</keyword>
<dbReference type="PANTHER" id="PTHR43630">
    <property type="entry name" value="POLY-BETA-1,6-N-ACETYL-D-GLUCOSAMINE SYNTHASE"/>
    <property type="match status" value="1"/>
</dbReference>
<dbReference type="EMBL" id="JAASQJ010000003">
    <property type="protein sequence ID" value="NIJ53643.1"/>
    <property type="molecule type" value="Genomic_DNA"/>
</dbReference>
<name>A0ABX0UKU8_9BACT</name>
<dbReference type="Proteomes" id="UP001179181">
    <property type="component" value="Unassembled WGS sequence"/>
</dbReference>